<evidence type="ECO:0000256" key="6">
    <source>
        <dbReference type="SAM" id="Phobius"/>
    </source>
</evidence>
<feature type="domain" description="Protein kinase" evidence="7">
    <location>
        <begin position="275"/>
        <end position="526"/>
    </location>
</feature>
<dbReference type="GO" id="GO:0016020">
    <property type="term" value="C:membrane"/>
    <property type="evidence" value="ECO:0007669"/>
    <property type="project" value="UniProtKB-SubCell"/>
</dbReference>
<dbReference type="Gene3D" id="3.30.200.20">
    <property type="entry name" value="Phosphorylase Kinase, domain 1"/>
    <property type="match status" value="1"/>
</dbReference>
<dbReference type="InterPro" id="IPR000719">
    <property type="entry name" value="Prot_kinase_dom"/>
</dbReference>
<dbReference type="InterPro" id="IPR001245">
    <property type="entry name" value="Ser-Thr/Tyr_kinase_cat_dom"/>
</dbReference>
<accession>A0AAV5IQQ1</accession>
<feature type="transmembrane region" description="Helical" evidence="6">
    <location>
        <begin position="40"/>
        <end position="66"/>
    </location>
</feature>
<dbReference type="PANTHER" id="PTHR48006:SF88">
    <property type="entry name" value="LRR RECEPTOR-LIKE KINASE FAMILY PROTEIN"/>
    <property type="match status" value="1"/>
</dbReference>
<dbReference type="Proteomes" id="UP001054252">
    <property type="component" value="Unassembled WGS sequence"/>
</dbReference>
<feature type="transmembrane region" description="Helical" evidence="6">
    <location>
        <begin position="6"/>
        <end position="28"/>
    </location>
</feature>
<dbReference type="InterPro" id="IPR051824">
    <property type="entry name" value="LRR_Rcpt-Like_S/T_Kinase"/>
</dbReference>
<dbReference type="Pfam" id="PF07714">
    <property type="entry name" value="PK_Tyr_Ser-Thr"/>
    <property type="match status" value="1"/>
</dbReference>
<feature type="transmembrane region" description="Helical" evidence="6">
    <location>
        <begin position="160"/>
        <end position="180"/>
    </location>
</feature>
<gene>
    <name evidence="8" type="ORF">SLEP1_g13732</name>
</gene>
<evidence type="ECO:0000313" key="8">
    <source>
        <dbReference type="EMBL" id="GKV01155.1"/>
    </source>
</evidence>
<proteinExistence type="predicted"/>
<dbReference type="GO" id="GO:0022857">
    <property type="term" value="F:transmembrane transporter activity"/>
    <property type="evidence" value="ECO:0007669"/>
    <property type="project" value="InterPro"/>
</dbReference>
<organism evidence="8 9">
    <name type="scientific">Rubroshorea leprosula</name>
    <dbReference type="NCBI Taxonomy" id="152421"/>
    <lineage>
        <taxon>Eukaryota</taxon>
        <taxon>Viridiplantae</taxon>
        <taxon>Streptophyta</taxon>
        <taxon>Embryophyta</taxon>
        <taxon>Tracheophyta</taxon>
        <taxon>Spermatophyta</taxon>
        <taxon>Magnoliopsida</taxon>
        <taxon>eudicotyledons</taxon>
        <taxon>Gunneridae</taxon>
        <taxon>Pentapetalae</taxon>
        <taxon>rosids</taxon>
        <taxon>malvids</taxon>
        <taxon>Malvales</taxon>
        <taxon>Dipterocarpaceae</taxon>
        <taxon>Rubroshorea</taxon>
    </lineage>
</organism>
<reference evidence="8 9" key="1">
    <citation type="journal article" date="2021" name="Commun. Biol.">
        <title>The genome of Shorea leprosula (Dipterocarpaceae) highlights the ecological relevance of drought in aseasonal tropical rainforests.</title>
        <authorList>
            <person name="Ng K.K.S."/>
            <person name="Kobayashi M.J."/>
            <person name="Fawcett J.A."/>
            <person name="Hatakeyama M."/>
            <person name="Paape T."/>
            <person name="Ng C.H."/>
            <person name="Ang C.C."/>
            <person name="Tnah L.H."/>
            <person name="Lee C.T."/>
            <person name="Nishiyama T."/>
            <person name="Sese J."/>
            <person name="O'Brien M.J."/>
            <person name="Copetti D."/>
            <person name="Mohd Noor M.I."/>
            <person name="Ong R.C."/>
            <person name="Putra M."/>
            <person name="Sireger I.Z."/>
            <person name="Indrioko S."/>
            <person name="Kosugi Y."/>
            <person name="Izuno A."/>
            <person name="Isagi Y."/>
            <person name="Lee S.L."/>
            <person name="Shimizu K.K."/>
        </authorList>
    </citation>
    <scope>NUCLEOTIDE SEQUENCE [LARGE SCALE GENOMIC DNA]</scope>
    <source>
        <strain evidence="8">214</strain>
    </source>
</reference>
<keyword evidence="5 6" id="KW-0472">Membrane</keyword>
<comment type="subcellular location">
    <subcellularLocation>
        <location evidence="1">Membrane</location>
        <topology evidence="1">Multi-pass membrane protein</topology>
    </subcellularLocation>
    <subcellularLocation>
        <location evidence="2">Membrane</location>
        <topology evidence="2">Single-pass type I membrane protein</topology>
    </subcellularLocation>
</comment>
<dbReference type="GO" id="GO:0005524">
    <property type="term" value="F:ATP binding"/>
    <property type="evidence" value="ECO:0007669"/>
    <property type="project" value="InterPro"/>
</dbReference>
<dbReference type="InterPro" id="IPR011009">
    <property type="entry name" value="Kinase-like_dom_sf"/>
</dbReference>
<evidence type="ECO:0000256" key="1">
    <source>
        <dbReference type="ARBA" id="ARBA00004141"/>
    </source>
</evidence>
<evidence type="ECO:0000259" key="7">
    <source>
        <dbReference type="PROSITE" id="PS50011"/>
    </source>
</evidence>
<dbReference type="EMBL" id="BPVZ01000016">
    <property type="protein sequence ID" value="GKV01155.1"/>
    <property type="molecule type" value="Genomic_DNA"/>
</dbReference>
<dbReference type="AlphaFoldDB" id="A0AAV5IQQ1"/>
<dbReference type="InterPro" id="IPR000109">
    <property type="entry name" value="POT_fam"/>
</dbReference>
<comment type="caution">
    <text evidence="8">The sequence shown here is derived from an EMBL/GenBank/DDBJ whole genome shotgun (WGS) entry which is preliminary data.</text>
</comment>
<name>A0AAV5IQQ1_9ROSI</name>
<dbReference type="InterPro" id="IPR036259">
    <property type="entry name" value="MFS_trans_sf"/>
</dbReference>
<dbReference type="PROSITE" id="PS50011">
    <property type="entry name" value="PROTEIN_KINASE_DOM"/>
    <property type="match status" value="1"/>
</dbReference>
<dbReference type="SUPFAM" id="SSF56112">
    <property type="entry name" value="Protein kinase-like (PK-like)"/>
    <property type="match status" value="1"/>
</dbReference>
<protein>
    <recommendedName>
        <fullName evidence="7">Protein kinase domain-containing protein</fullName>
    </recommendedName>
</protein>
<dbReference type="Gene3D" id="1.20.1250.20">
    <property type="entry name" value="MFS general substrate transporter like domains"/>
    <property type="match status" value="1"/>
</dbReference>
<dbReference type="GO" id="GO:0004672">
    <property type="term" value="F:protein kinase activity"/>
    <property type="evidence" value="ECO:0007669"/>
    <property type="project" value="InterPro"/>
</dbReference>
<dbReference type="PANTHER" id="PTHR48006">
    <property type="entry name" value="LEUCINE-RICH REPEAT-CONTAINING PROTEIN DDB_G0281931-RELATED"/>
    <property type="match status" value="1"/>
</dbReference>
<evidence type="ECO:0000313" key="9">
    <source>
        <dbReference type="Proteomes" id="UP001054252"/>
    </source>
</evidence>
<evidence type="ECO:0000256" key="4">
    <source>
        <dbReference type="ARBA" id="ARBA00022989"/>
    </source>
</evidence>
<evidence type="ECO:0000256" key="5">
    <source>
        <dbReference type="ARBA" id="ARBA00023136"/>
    </source>
</evidence>
<keyword evidence="9" id="KW-1185">Reference proteome</keyword>
<evidence type="ECO:0000256" key="2">
    <source>
        <dbReference type="ARBA" id="ARBA00004479"/>
    </source>
</evidence>
<dbReference type="Pfam" id="PF00854">
    <property type="entry name" value="PTR2"/>
    <property type="match status" value="1"/>
</dbReference>
<keyword evidence="3 6" id="KW-0812">Transmembrane</keyword>
<evidence type="ECO:0000256" key="3">
    <source>
        <dbReference type="ARBA" id="ARBA00022692"/>
    </source>
</evidence>
<dbReference type="Gene3D" id="1.10.510.10">
    <property type="entry name" value="Transferase(Phosphotransferase) domain 1"/>
    <property type="match status" value="1"/>
</dbReference>
<feature type="transmembrane region" description="Helical" evidence="6">
    <location>
        <begin position="110"/>
        <end position="130"/>
    </location>
</feature>
<keyword evidence="4 6" id="KW-1133">Transmembrane helix</keyword>
<sequence length="581" mass="66390">MCISFAVHWSLIFINIRSLACCTFLLSFDSFNFTTFAAKLLHFAATVLLVQLSLLHLLPFCAALHFHLLLLGSLNTTTPTFSSLNQNSQGNMIVLQALTMDRHLGSSFKIPAGTVAVVVLISTCIFLVIFDRFLLPTWQKLTNRVLTPLQRIGIGHDPNFHLYFFVCRTFILANTFYLAITPSFDLVMVEHYPYGYLNAKWDFSNNTEGSICWFMGLIAGSRMKTSFSYYYFFSYCVPWTQGKNKSEVPWQIVLNLILQRKNKRKQTHQMKETPSVELLHEESKEMGTTCRAVLPSGWFLAVKRLLDTRLFDEHFITKLKTLGRLRDEKLKPLLGFFIHSEEKLLVYKYMSKGSLYDWLHLEEGEARFMEWPLSVKIAIGAATGLVWVHQGCNFHVFHLDISSKCILLDKNFVPKLSNFGEAMLMKPHGTDSTKSFSLNTEFWESSFAKEDVYCFGILLLELITREDPRSITTNSNTSNETLNNWVTHLSASSNFYSIVNKALMGQGFDQEIFQFLKVALDWEGFATNPCGFVSEPRRWVRLETQALGSSRNLSAGLAANPAPGFVSERKMRGFSVYEERK</sequence>